<keyword evidence="2" id="KW-1185">Reference proteome</keyword>
<organism evidence="1 2">
    <name type="scientific">Rhodococcus tibetensis</name>
    <dbReference type="NCBI Taxonomy" id="2965064"/>
    <lineage>
        <taxon>Bacteria</taxon>
        <taxon>Bacillati</taxon>
        <taxon>Actinomycetota</taxon>
        <taxon>Actinomycetes</taxon>
        <taxon>Mycobacteriales</taxon>
        <taxon>Nocardiaceae</taxon>
        <taxon>Rhodococcus</taxon>
    </lineage>
</organism>
<reference evidence="1 2" key="1">
    <citation type="submission" date="2022-07" db="EMBL/GenBank/DDBJ databases">
        <title>Degradation activity of malathion, p-nitrophenol and potential low-temperature adaptation strategy of Rhodococcus sp. FXJ9.536.</title>
        <authorList>
            <person name="Huang J."/>
            <person name="Huang Y."/>
        </authorList>
    </citation>
    <scope>NUCLEOTIDE SEQUENCE [LARGE SCALE GENOMIC DNA]</scope>
    <source>
        <strain evidence="1 2">FXJ9.536</strain>
    </source>
</reference>
<protein>
    <submittedName>
        <fullName evidence="1">Uncharacterized protein</fullName>
    </submittedName>
</protein>
<proteinExistence type="predicted"/>
<accession>A0ABT1QB96</accession>
<gene>
    <name evidence="1" type="ORF">NOF53_10190</name>
</gene>
<dbReference type="RefSeq" id="WP_255967875.1">
    <property type="nucleotide sequence ID" value="NZ_JANFQF010000007.1"/>
</dbReference>
<name>A0ABT1QB96_9NOCA</name>
<evidence type="ECO:0000313" key="2">
    <source>
        <dbReference type="Proteomes" id="UP001524501"/>
    </source>
</evidence>
<evidence type="ECO:0000313" key="1">
    <source>
        <dbReference type="EMBL" id="MCQ4119539.1"/>
    </source>
</evidence>
<sequence>MRSSHCSYSLALINAGPRILRLDEARETFVPRASLASSARFRLIIRRFPDSPLRSPLLP</sequence>
<comment type="caution">
    <text evidence="1">The sequence shown here is derived from an EMBL/GenBank/DDBJ whole genome shotgun (WGS) entry which is preliminary data.</text>
</comment>
<dbReference type="Proteomes" id="UP001524501">
    <property type="component" value="Unassembled WGS sequence"/>
</dbReference>
<dbReference type="EMBL" id="JANFQF010000007">
    <property type="protein sequence ID" value="MCQ4119539.1"/>
    <property type="molecule type" value="Genomic_DNA"/>
</dbReference>